<dbReference type="Pfam" id="PF00109">
    <property type="entry name" value="ketoacyl-synt"/>
    <property type="match status" value="1"/>
</dbReference>
<protein>
    <submittedName>
        <fullName evidence="3">Beta-ketoacyl synthase, N-terminal domain</fullName>
    </submittedName>
</protein>
<dbReference type="GO" id="GO:0004315">
    <property type="term" value="F:3-oxoacyl-[acyl-carrier-protein] synthase activity"/>
    <property type="evidence" value="ECO:0007669"/>
    <property type="project" value="TreeGrafter"/>
</dbReference>
<name>A0A1H9YRR9_9FIRM</name>
<dbReference type="InterPro" id="IPR000794">
    <property type="entry name" value="Beta-ketoacyl_synthase"/>
</dbReference>
<dbReference type="InterPro" id="IPR014030">
    <property type="entry name" value="Ketoacyl_synth_N"/>
</dbReference>
<dbReference type="Gene3D" id="3.40.47.10">
    <property type="match status" value="1"/>
</dbReference>
<organism evidence="3 4">
    <name type="scientific">[Clostridium] polysaccharolyticum</name>
    <dbReference type="NCBI Taxonomy" id="29364"/>
    <lineage>
        <taxon>Bacteria</taxon>
        <taxon>Bacillati</taxon>
        <taxon>Bacillota</taxon>
        <taxon>Clostridia</taxon>
        <taxon>Lachnospirales</taxon>
        <taxon>Lachnospiraceae</taxon>
    </lineage>
</organism>
<dbReference type="GO" id="GO:0005829">
    <property type="term" value="C:cytosol"/>
    <property type="evidence" value="ECO:0007669"/>
    <property type="project" value="TreeGrafter"/>
</dbReference>
<dbReference type="PANTHER" id="PTHR11712:SF336">
    <property type="entry name" value="3-OXOACYL-[ACYL-CARRIER-PROTEIN] SYNTHASE, MITOCHONDRIAL"/>
    <property type="match status" value="1"/>
</dbReference>
<dbReference type="PANTHER" id="PTHR11712">
    <property type="entry name" value="POLYKETIDE SYNTHASE-RELATED"/>
    <property type="match status" value="1"/>
</dbReference>
<keyword evidence="1" id="KW-0808">Transferase</keyword>
<sequence>MERIVISGIGIQVPEGYKDAMGADSKEYQEIRLSEEGFQMMDRKSRKRLDRYIQNGMLSAAIAVNLSGIDLSEDADHIGIIAASSFGSVTTINEDVTSYIETGHISPLFIPKVVMNMFAGNLAIQFGVKGVNYTIGTGFNAAMDALIEGVELLQEKRAKAVIVCAAESAIGKYGKKLFQSYKADPFYEASSVYVEGSGAFVLETYENAIARNAHIYAEIAGYDTFFQKSIQKESRLSRLAGGKQIDGKAKVCGLGYDRGDAFCILESSDNCFGASHPAIYVKEAIDRIEQEEFSSITVYSMNAEGNNSQITLKRV</sequence>
<dbReference type="AlphaFoldDB" id="A0A1H9YRR9"/>
<evidence type="ECO:0000313" key="4">
    <source>
        <dbReference type="Proteomes" id="UP000199800"/>
    </source>
</evidence>
<evidence type="ECO:0000313" key="3">
    <source>
        <dbReference type="EMBL" id="SES71752.1"/>
    </source>
</evidence>
<dbReference type="SUPFAM" id="SSF53901">
    <property type="entry name" value="Thiolase-like"/>
    <property type="match status" value="1"/>
</dbReference>
<keyword evidence="4" id="KW-1185">Reference proteome</keyword>
<evidence type="ECO:0000256" key="1">
    <source>
        <dbReference type="ARBA" id="ARBA00022679"/>
    </source>
</evidence>
<dbReference type="RefSeq" id="WP_092475695.1">
    <property type="nucleotide sequence ID" value="NZ_FOHN01000002.1"/>
</dbReference>
<dbReference type="STRING" id="29364.SAMN04487772_102168"/>
<dbReference type="GO" id="GO:0006633">
    <property type="term" value="P:fatty acid biosynthetic process"/>
    <property type="evidence" value="ECO:0007669"/>
    <property type="project" value="TreeGrafter"/>
</dbReference>
<reference evidence="3 4" key="1">
    <citation type="submission" date="2016-10" db="EMBL/GenBank/DDBJ databases">
        <authorList>
            <person name="de Groot N.N."/>
        </authorList>
    </citation>
    <scope>NUCLEOTIDE SEQUENCE [LARGE SCALE GENOMIC DNA]</scope>
    <source>
        <strain evidence="3 4">DSM 1801</strain>
    </source>
</reference>
<feature type="domain" description="Beta-ketoacyl synthase-like N-terminal" evidence="2">
    <location>
        <begin position="29"/>
        <end position="183"/>
    </location>
</feature>
<dbReference type="InterPro" id="IPR016039">
    <property type="entry name" value="Thiolase-like"/>
</dbReference>
<proteinExistence type="predicted"/>
<dbReference type="EMBL" id="FOHN01000002">
    <property type="protein sequence ID" value="SES71752.1"/>
    <property type="molecule type" value="Genomic_DNA"/>
</dbReference>
<gene>
    <name evidence="3" type="ORF">SAMN04487772_102168</name>
</gene>
<dbReference type="Proteomes" id="UP000199800">
    <property type="component" value="Unassembled WGS sequence"/>
</dbReference>
<dbReference type="OrthoDB" id="2033957at2"/>
<accession>A0A1H9YRR9</accession>
<evidence type="ECO:0000259" key="2">
    <source>
        <dbReference type="Pfam" id="PF00109"/>
    </source>
</evidence>